<sequence>MSILLPNHSATLWKSLREFSQLRKRVWHTSATSQHRSIHFATEKRIAKWVSKSERAILADRPSPSSSLTAQTSGHLLQPSVPAKFRQPEMARTRGAKSSSTSSRKRSLRKESVPDPVSEPSQQTTIPPPVKPAPPKPPAKRYLTRSGGQPLQKCSAQQLKRYSKEC</sequence>
<feature type="region of interest" description="Disordered" evidence="1">
    <location>
        <begin position="58"/>
        <end position="166"/>
    </location>
</feature>
<evidence type="ECO:0000313" key="3">
    <source>
        <dbReference type="Proteomes" id="UP000288805"/>
    </source>
</evidence>
<evidence type="ECO:0000256" key="1">
    <source>
        <dbReference type="SAM" id="MobiDB-lite"/>
    </source>
</evidence>
<organism evidence="2 3">
    <name type="scientific">Vitis vinifera</name>
    <name type="common">Grape</name>
    <dbReference type="NCBI Taxonomy" id="29760"/>
    <lineage>
        <taxon>Eukaryota</taxon>
        <taxon>Viridiplantae</taxon>
        <taxon>Streptophyta</taxon>
        <taxon>Embryophyta</taxon>
        <taxon>Tracheophyta</taxon>
        <taxon>Spermatophyta</taxon>
        <taxon>Magnoliopsida</taxon>
        <taxon>eudicotyledons</taxon>
        <taxon>Gunneridae</taxon>
        <taxon>Pentapetalae</taxon>
        <taxon>rosids</taxon>
        <taxon>Vitales</taxon>
        <taxon>Vitaceae</taxon>
        <taxon>Viteae</taxon>
        <taxon>Vitis</taxon>
    </lineage>
</organism>
<protein>
    <submittedName>
        <fullName evidence="2">Uncharacterized protein</fullName>
    </submittedName>
</protein>
<reference evidence="2 3" key="1">
    <citation type="journal article" date="2018" name="PLoS Genet.">
        <title>Population sequencing reveals clonal diversity and ancestral inbreeding in the grapevine cultivar Chardonnay.</title>
        <authorList>
            <person name="Roach M.J."/>
            <person name="Johnson D.L."/>
            <person name="Bohlmann J."/>
            <person name="van Vuuren H.J."/>
            <person name="Jones S.J."/>
            <person name="Pretorius I.S."/>
            <person name="Schmidt S.A."/>
            <person name="Borneman A.R."/>
        </authorList>
    </citation>
    <scope>NUCLEOTIDE SEQUENCE [LARGE SCALE GENOMIC DNA]</scope>
    <source>
        <strain evidence="3">cv. Chardonnay</strain>
        <tissue evidence="2">Leaf</tissue>
    </source>
</reference>
<gene>
    <name evidence="2" type="ORF">CK203_103640</name>
</gene>
<feature type="compositionally biased region" description="Polar residues" evidence="1">
    <location>
        <begin position="63"/>
        <end position="75"/>
    </location>
</feature>
<comment type="caution">
    <text evidence="2">The sequence shown here is derived from an EMBL/GenBank/DDBJ whole genome shotgun (WGS) entry which is preliminary data.</text>
</comment>
<feature type="compositionally biased region" description="Pro residues" evidence="1">
    <location>
        <begin position="126"/>
        <end position="137"/>
    </location>
</feature>
<dbReference type="AlphaFoldDB" id="A0A438BPX8"/>
<accession>A0A438BPX8</accession>
<dbReference type="EMBL" id="QGNW01002669">
    <property type="protein sequence ID" value="RVW13012.1"/>
    <property type="molecule type" value="Genomic_DNA"/>
</dbReference>
<proteinExistence type="predicted"/>
<evidence type="ECO:0000313" key="2">
    <source>
        <dbReference type="EMBL" id="RVW13012.1"/>
    </source>
</evidence>
<dbReference type="Proteomes" id="UP000288805">
    <property type="component" value="Unassembled WGS sequence"/>
</dbReference>
<name>A0A438BPX8_VITVI</name>
<feature type="compositionally biased region" description="Polar residues" evidence="1">
    <location>
        <begin position="146"/>
        <end position="160"/>
    </location>
</feature>